<sequence length="207" mass="22950">MQLDRMDNDLWWGVVVPNPVIRAFLDFKSYYDSLSTAPHLLSGLTTDPKKLTRALAFMVDTLSPSVFRHFEKIDSPSALWDKLVEHSVPAGGDKGAVHNPVAVLPTCQTRVTPSRIINQPQPYLRVVSSERGGRGDAFYMRKAKNQDFEPTVKMSGSAFEYPTHLMSAIGRKFPLGMACMEAGNLLSRKSRTQPSPTAFKILVAQGL</sequence>
<gene>
    <name evidence="1" type="ORF">BDK51DRAFT_38927</name>
</gene>
<evidence type="ECO:0000313" key="1">
    <source>
        <dbReference type="EMBL" id="RKO91899.1"/>
    </source>
</evidence>
<protein>
    <submittedName>
        <fullName evidence="1">Uncharacterized protein</fullName>
    </submittedName>
</protein>
<organism evidence="1 2">
    <name type="scientific">Blyttiomyces helicus</name>
    <dbReference type="NCBI Taxonomy" id="388810"/>
    <lineage>
        <taxon>Eukaryota</taxon>
        <taxon>Fungi</taxon>
        <taxon>Fungi incertae sedis</taxon>
        <taxon>Chytridiomycota</taxon>
        <taxon>Chytridiomycota incertae sedis</taxon>
        <taxon>Chytridiomycetes</taxon>
        <taxon>Chytridiomycetes incertae sedis</taxon>
        <taxon>Blyttiomyces</taxon>
    </lineage>
</organism>
<dbReference type="EMBL" id="KZ994856">
    <property type="protein sequence ID" value="RKO91899.1"/>
    <property type="molecule type" value="Genomic_DNA"/>
</dbReference>
<keyword evidence="2" id="KW-1185">Reference proteome</keyword>
<name>A0A4P9WGF9_9FUNG</name>
<dbReference type="AlphaFoldDB" id="A0A4P9WGF9"/>
<reference evidence="2" key="1">
    <citation type="journal article" date="2018" name="Nat. Microbiol.">
        <title>Leveraging single-cell genomics to expand the fungal tree of life.</title>
        <authorList>
            <person name="Ahrendt S.R."/>
            <person name="Quandt C.A."/>
            <person name="Ciobanu D."/>
            <person name="Clum A."/>
            <person name="Salamov A."/>
            <person name="Andreopoulos B."/>
            <person name="Cheng J.F."/>
            <person name="Woyke T."/>
            <person name="Pelin A."/>
            <person name="Henrissat B."/>
            <person name="Reynolds N.K."/>
            <person name="Benny G.L."/>
            <person name="Smith M.E."/>
            <person name="James T.Y."/>
            <person name="Grigoriev I.V."/>
        </authorList>
    </citation>
    <scope>NUCLEOTIDE SEQUENCE [LARGE SCALE GENOMIC DNA]</scope>
</reference>
<proteinExistence type="predicted"/>
<evidence type="ECO:0000313" key="2">
    <source>
        <dbReference type="Proteomes" id="UP000269721"/>
    </source>
</evidence>
<accession>A0A4P9WGF9</accession>
<dbReference type="Proteomes" id="UP000269721">
    <property type="component" value="Unassembled WGS sequence"/>
</dbReference>